<feature type="region of interest" description="Disordered" evidence="1">
    <location>
        <begin position="17"/>
        <end position="140"/>
    </location>
</feature>
<sequence>MSRSNISYESLVESIGSSALPVIVPHPAPIVDSKSKPFEDPATRVNSDSDSFENPPNSKPLEDHVSPVSSKASDSDDKPHGSPDSSHYFGGSKAYSEPEEFSKEDPSEDDPTDASSGSDEPHAQIIPAPQTSPISFTPVDQLGHDSPVALYMTLGARTVHGPRKTIRPQPVLSPAIEATIARRVVAPSSPPSSPSSSLLPSPSPSLAHSRLSRRRSHLSPSSSIRPPHKRYRVSPTPALPTLALPFIHVYLLPPRKRFGAIERIETIEKKRERSSC</sequence>
<dbReference type="Proteomes" id="UP001151760">
    <property type="component" value="Unassembled WGS sequence"/>
</dbReference>
<accession>A0ABQ4Z1Z0</accession>
<feature type="compositionally biased region" description="Low complexity" evidence="1">
    <location>
        <begin position="194"/>
        <end position="209"/>
    </location>
</feature>
<evidence type="ECO:0000313" key="3">
    <source>
        <dbReference type="Proteomes" id="UP001151760"/>
    </source>
</evidence>
<dbReference type="EMBL" id="BQNB010010860">
    <property type="protein sequence ID" value="GJS82898.1"/>
    <property type="molecule type" value="Genomic_DNA"/>
</dbReference>
<organism evidence="2 3">
    <name type="scientific">Tanacetum coccineum</name>
    <dbReference type="NCBI Taxonomy" id="301880"/>
    <lineage>
        <taxon>Eukaryota</taxon>
        <taxon>Viridiplantae</taxon>
        <taxon>Streptophyta</taxon>
        <taxon>Embryophyta</taxon>
        <taxon>Tracheophyta</taxon>
        <taxon>Spermatophyta</taxon>
        <taxon>Magnoliopsida</taxon>
        <taxon>eudicotyledons</taxon>
        <taxon>Gunneridae</taxon>
        <taxon>Pentapetalae</taxon>
        <taxon>asterids</taxon>
        <taxon>campanulids</taxon>
        <taxon>Asterales</taxon>
        <taxon>Asteraceae</taxon>
        <taxon>Asteroideae</taxon>
        <taxon>Anthemideae</taxon>
        <taxon>Anthemidinae</taxon>
        <taxon>Tanacetum</taxon>
    </lineage>
</organism>
<feature type="region of interest" description="Disordered" evidence="1">
    <location>
        <begin position="185"/>
        <end position="233"/>
    </location>
</feature>
<evidence type="ECO:0000313" key="2">
    <source>
        <dbReference type="EMBL" id="GJS82898.1"/>
    </source>
</evidence>
<proteinExistence type="predicted"/>
<protein>
    <submittedName>
        <fullName evidence="2">Uncharacterized protein</fullName>
    </submittedName>
</protein>
<gene>
    <name evidence="2" type="ORF">Tco_0749439</name>
</gene>
<reference evidence="2" key="2">
    <citation type="submission" date="2022-01" db="EMBL/GenBank/DDBJ databases">
        <authorList>
            <person name="Yamashiro T."/>
            <person name="Shiraishi A."/>
            <person name="Satake H."/>
            <person name="Nakayama K."/>
        </authorList>
    </citation>
    <scope>NUCLEOTIDE SEQUENCE</scope>
</reference>
<keyword evidence="3" id="KW-1185">Reference proteome</keyword>
<comment type="caution">
    <text evidence="2">The sequence shown here is derived from an EMBL/GenBank/DDBJ whole genome shotgun (WGS) entry which is preliminary data.</text>
</comment>
<feature type="compositionally biased region" description="Polar residues" evidence="1">
    <location>
        <begin position="44"/>
        <end position="56"/>
    </location>
</feature>
<feature type="compositionally biased region" description="Basic and acidic residues" evidence="1">
    <location>
        <begin position="33"/>
        <end position="42"/>
    </location>
</feature>
<evidence type="ECO:0000256" key="1">
    <source>
        <dbReference type="SAM" id="MobiDB-lite"/>
    </source>
</evidence>
<reference evidence="2" key="1">
    <citation type="journal article" date="2022" name="Int. J. Mol. Sci.">
        <title>Draft Genome of Tanacetum Coccineum: Genomic Comparison of Closely Related Tanacetum-Family Plants.</title>
        <authorList>
            <person name="Yamashiro T."/>
            <person name="Shiraishi A."/>
            <person name="Nakayama K."/>
            <person name="Satake H."/>
        </authorList>
    </citation>
    <scope>NUCLEOTIDE SEQUENCE</scope>
</reference>
<name>A0ABQ4Z1Z0_9ASTR</name>